<dbReference type="Gene3D" id="1.20.1250.20">
    <property type="entry name" value="MFS general substrate transporter like domains"/>
    <property type="match status" value="1"/>
</dbReference>
<evidence type="ECO:0000256" key="8">
    <source>
        <dbReference type="SAM" id="Phobius"/>
    </source>
</evidence>
<dbReference type="FunFam" id="1.20.1250.20:FF:000134">
    <property type="entry name" value="MFS sugar transporter protein"/>
    <property type="match status" value="1"/>
</dbReference>
<keyword evidence="3 7" id="KW-0813">Transport</keyword>
<dbReference type="InterPro" id="IPR020846">
    <property type="entry name" value="MFS_dom"/>
</dbReference>
<keyword evidence="11" id="KW-1185">Reference proteome</keyword>
<feature type="transmembrane region" description="Helical" evidence="8">
    <location>
        <begin position="84"/>
        <end position="105"/>
    </location>
</feature>
<dbReference type="InterPro" id="IPR050360">
    <property type="entry name" value="MFS_Sugar_Transporters"/>
</dbReference>
<dbReference type="NCBIfam" id="TIGR00879">
    <property type="entry name" value="SP"/>
    <property type="match status" value="1"/>
</dbReference>
<evidence type="ECO:0000313" key="11">
    <source>
        <dbReference type="Proteomes" id="UP000012174"/>
    </source>
</evidence>
<dbReference type="Pfam" id="PF00083">
    <property type="entry name" value="Sugar_tr"/>
    <property type="match status" value="1"/>
</dbReference>
<dbReference type="Proteomes" id="UP000012174">
    <property type="component" value="Unassembled WGS sequence"/>
</dbReference>
<dbReference type="InterPro" id="IPR005828">
    <property type="entry name" value="MFS_sugar_transport-like"/>
</dbReference>
<feature type="transmembrane region" description="Helical" evidence="8">
    <location>
        <begin position="117"/>
        <end position="140"/>
    </location>
</feature>
<dbReference type="PANTHER" id="PTHR48022:SF2">
    <property type="entry name" value="PLASTIDIC GLUCOSE TRANSPORTER 4"/>
    <property type="match status" value="1"/>
</dbReference>
<dbReference type="PROSITE" id="PS50850">
    <property type="entry name" value="MFS"/>
    <property type="match status" value="1"/>
</dbReference>
<dbReference type="PANTHER" id="PTHR48022">
    <property type="entry name" value="PLASTIDIC GLUCOSE TRANSPORTER 4"/>
    <property type="match status" value="1"/>
</dbReference>
<dbReference type="SUPFAM" id="SSF103473">
    <property type="entry name" value="MFS general substrate transporter"/>
    <property type="match status" value="1"/>
</dbReference>
<name>M7TP34_EUTLA</name>
<dbReference type="AlphaFoldDB" id="M7TP34"/>
<dbReference type="GO" id="GO:0016020">
    <property type="term" value="C:membrane"/>
    <property type="evidence" value="ECO:0007669"/>
    <property type="project" value="UniProtKB-SubCell"/>
</dbReference>
<feature type="transmembrane region" description="Helical" evidence="8">
    <location>
        <begin position="381"/>
        <end position="402"/>
    </location>
</feature>
<feature type="transmembrane region" description="Helical" evidence="8">
    <location>
        <begin position="276"/>
        <end position="299"/>
    </location>
</feature>
<keyword evidence="4 8" id="KW-0812">Transmembrane</keyword>
<dbReference type="PROSITE" id="PS00217">
    <property type="entry name" value="SUGAR_TRANSPORT_2"/>
    <property type="match status" value="1"/>
</dbReference>
<dbReference type="eggNOG" id="KOG0254">
    <property type="taxonomic scope" value="Eukaryota"/>
</dbReference>
<evidence type="ECO:0000313" key="10">
    <source>
        <dbReference type="EMBL" id="EMR71651.1"/>
    </source>
</evidence>
<accession>M7TP34</accession>
<evidence type="ECO:0000256" key="1">
    <source>
        <dbReference type="ARBA" id="ARBA00004141"/>
    </source>
</evidence>
<keyword evidence="10" id="KW-0762">Sugar transport</keyword>
<comment type="similarity">
    <text evidence="2 7">Belongs to the major facilitator superfamily. Sugar transporter (TC 2.A.1.1) family.</text>
</comment>
<dbReference type="KEGG" id="ela:UCREL1_1295"/>
<sequence length="487" mass="52537">MQLCSGTIGPVTTMASFRETFGEFSATIHGVIVSSILIGGVITSLISGILADRYGRTRMIGLGSLIFGIGATLETTSFQLPSFIVGRLIKGVGEGIFLSTVYVLVAEVSPAKRRGTVANIPQLLISSGILIGYFMCYGTANMSGSLSWRLPLAIQAGIAFTNAAASALVPQSPRWLLAKGQVEQARAVIQHLGIAEEEQQELLAQSVASGLEHSPDTSFMESVRDTLREFKQAFSASVRGRTIFGCFIMSMQQFCGIDGVLYYAPILFAQAGLDSAQASFLASGISALVLLLVTIPATLMCDMWGRKTSSLVGGTLISFLMFLMGSLYAADKVHPGTPAAWTVIVCIYLFGCVFSVTWALGFRMYMIESLPRKTRSSGASLAQASNWLANYIVALATPVFLATSTFGAYYFFALSALLCTIMCAIFMFETKGHSLELIEQKYSERQAIKAKASASGIKRWKFSMQGFKSRRITTTKGLICLIQVNWA</sequence>
<feature type="transmembrane region" description="Helical" evidence="8">
    <location>
        <begin position="152"/>
        <end position="169"/>
    </location>
</feature>
<feature type="transmembrane region" description="Helical" evidence="8">
    <location>
        <begin position="341"/>
        <end position="360"/>
    </location>
</feature>
<proteinExistence type="inferred from homology"/>
<comment type="subcellular location">
    <subcellularLocation>
        <location evidence="1">Membrane</location>
        <topology evidence="1">Multi-pass membrane protein</topology>
    </subcellularLocation>
</comment>
<reference evidence="11" key="1">
    <citation type="journal article" date="2013" name="Genome Announc.">
        <title>Draft genome sequence of the grapevine dieback fungus Eutypa lata UCR-EL1.</title>
        <authorList>
            <person name="Blanco-Ulate B."/>
            <person name="Rolshausen P.E."/>
            <person name="Cantu D."/>
        </authorList>
    </citation>
    <scope>NUCLEOTIDE SEQUENCE [LARGE SCALE GENOMIC DNA]</scope>
    <source>
        <strain evidence="11">UCR-EL1</strain>
    </source>
</reference>
<feature type="transmembrane region" description="Helical" evidence="8">
    <location>
        <begin position="59"/>
        <end position="78"/>
    </location>
</feature>
<keyword evidence="6 8" id="KW-0472">Membrane</keyword>
<dbReference type="GO" id="GO:0005351">
    <property type="term" value="F:carbohydrate:proton symporter activity"/>
    <property type="evidence" value="ECO:0007669"/>
    <property type="project" value="TreeGrafter"/>
</dbReference>
<evidence type="ECO:0000259" key="9">
    <source>
        <dbReference type="PROSITE" id="PS50850"/>
    </source>
</evidence>
<dbReference type="EMBL" id="KB705607">
    <property type="protein sequence ID" value="EMR71651.1"/>
    <property type="molecule type" value="Genomic_DNA"/>
</dbReference>
<dbReference type="OMA" id="AQSANWF"/>
<dbReference type="InterPro" id="IPR005829">
    <property type="entry name" value="Sugar_transporter_CS"/>
</dbReference>
<dbReference type="OrthoDB" id="5399138at2759"/>
<organism evidence="10 11">
    <name type="scientific">Eutypa lata (strain UCR-EL1)</name>
    <name type="common">Grapevine dieback disease fungus</name>
    <name type="synonym">Eutypa armeniacae</name>
    <dbReference type="NCBI Taxonomy" id="1287681"/>
    <lineage>
        <taxon>Eukaryota</taxon>
        <taxon>Fungi</taxon>
        <taxon>Dikarya</taxon>
        <taxon>Ascomycota</taxon>
        <taxon>Pezizomycotina</taxon>
        <taxon>Sordariomycetes</taxon>
        <taxon>Xylariomycetidae</taxon>
        <taxon>Xylariales</taxon>
        <taxon>Diatrypaceae</taxon>
        <taxon>Eutypa</taxon>
    </lineage>
</organism>
<feature type="transmembrane region" description="Helical" evidence="8">
    <location>
        <begin position="242"/>
        <end position="264"/>
    </location>
</feature>
<dbReference type="InterPro" id="IPR036259">
    <property type="entry name" value="MFS_trans_sf"/>
</dbReference>
<protein>
    <submittedName>
        <fullName evidence="10">Putative mfs sugar transporter protein</fullName>
    </submittedName>
</protein>
<evidence type="ECO:0000256" key="7">
    <source>
        <dbReference type="RuleBase" id="RU003346"/>
    </source>
</evidence>
<feature type="transmembrane region" description="Helical" evidence="8">
    <location>
        <begin position="26"/>
        <end position="47"/>
    </location>
</feature>
<evidence type="ECO:0000256" key="6">
    <source>
        <dbReference type="ARBA" id="ARBA00023136"/>
    </source>
</evidence>
<evidence type="ECO:0000256" key="3">
    <source>
        <dbReference type="ARBA" id="ARBA00022448"/>
    </source>
</evidence>
<keyword evidence="5 8" id="KW-1133">Transmembrane helix</keyword>
<feature type="transmembrane region" description="Helical" evidence="8">
    <location>
        <begin position="311"/>
        <end position="329"/>
    </location>
</feature>
<evidence type="ECO:0000256" key="5">
    <source>
        <dbReference type="ARBA" id="ARBA00022989"/>
    </source>
</evidence>
<evidence type="ECO:0000256" key="2">
    <source>
        <dbReference type="ARBA" id="ARBA00010992"/>
    </source>
</evidence>
<evidence type="ECO:0000256" key="4">
    <source>
        <dbReference type="ARBA" id="ARBA00022692"/>
    </source>
</evidence>
<feature type="transmembrane region" description="Helical" evidence="8">
    <location>
        <begin position="408"/>
        <end position="428"/>
    </location>
</feature>
<dbReference type="InterPro" id="IPR003663">
    <property type="entry name" value="Sugar/inositol_transpt"/>
</dbReference>
<dbReference type="HOGENOM" id="CLU_001265_30_12_1"/>
<gene>
    <name evidence="10" type="ORF">UCREL1_1295</name>
</gene>
<feature type="domain" description="Major facilitator superfamily (MFS) profile" evidence="9">
    <location>
        <begin position="1"/>
        <end position="431"/>
    </location>
</feature>